<sequence>MEGFKKKNHECIKLNKFMFWYNMLYIVRFESLMERLLLLTVLP</sequence>
<evidence type="ECO:0000313" key="1">
    <source>
        <dbReference type="EMBL" id="JAH16051.1"/>
    </source>
</evidence>
<organism evidence="1">
    <name type="scientific">Anguilla anguilla</name>
    <name type="common">European freshwater eel</name>
    <name type="synonym">Muraena anguilla</name>
    <dbReference type="NCBI Taxonomy" id="7936"/>
    <lineage>
        <taxon>Eukaryota</taxon>
        <taxon>Metazoa</taxon>
        <taxon>Chordata</taxon>
        <taxon>Craniata</taxon>
        <taxon>Vertebrata</taxon>
        <taxon>Euteleostomi</taxon>
        <taxon>Actinopterygii</taxon>
        <taxon>Neopterygii</taxon>
        <taxon>Teleostei</taxon>
        <taxon>Anguilliformes</taxon>
        <taxon>Anguillidae</taxon>
        <taxon>Anguilla</taxon>
    </lineage>
</organism>
<reference evidence="1" key="2">
    <citation type="journal article" date="2015" name="Fish Shellfish Immunol.">
        <title>Early steps in the European eel (Anguilla anguilla)-Vibrio vulnificus interaction in the gills: Role of the RtxA13 toxin.</title>
        <authorList>
            <person name="Callol A."/>
            <person name="Pajuelo D."/>
            <person name="Ebbesson L."/>
            <person name="Teles M."/>
            <person name="MacKenzie S."/>
            <person name="Amaro C."/>
        </authorList>
    </citation>
    <scope>NUCLEOTIDE SEQUENCE</scope>
</reference>
<name>A0A0E9QGP1_ANGAN</name>
<dbReference type="AlphaFoldDB" id="A0A0E9QGP1"/>
<accession>A0A0E9QGP1</accession>
<proteinExistence type="predicted"/>
<reference evidence="1" key="1">
    <citation type="submission" date="2014-11" db="EMBL/GenBank/DDBJ databases">
        <authorList>
            <person name="Amaro Gonzalez C."/>
        </authorList>
    </citation>
    <scope>NUCLEOTIDE SEQUENCE</scope>
</reference>
<dbReference type="EMBL" id="GBXM01092526">
    <property type="protein sequence ID" value="JAH16051.1"/>
    <property type="molecule type" value="Transcribed_RNA"/>
</dbReference>
<protein>
    <submittedName>
        <fullName evidence="1">Uncharacterized protein</fullName>
    </submittedName>
</protein>